<dbReference type="EC" id="2.7.7.7" evidence="1"/>
<dbReference type="GO" id="GO:0006261">
    <property type="term" value="P:DNA-templated DNA replication"/>
    <property type="evidence" value="ECO:0007669"/>
    <property type="project" value="TreeGrafter"/>
</dbReference>
<proteinExistence type="inferred from homology"/>
<evidence type="ECO:0000256" key="4">
    <source>
        <dbReference type="ARBA" id="ARBA00022705"/>
    </source>
</evidence>
<keyword evidence="4" id="KW-0235">DNA replication</keyword>
<dbReference type="KEGG" id="spzr:G5C33_01235"/>
<dbReference type="SUPFAM" id="SSF48019">
    <property type="entry name" value="post-AAA+ oligomerization domain-like"/>
    <property type="match status" value="1"/>
</dbReference>
<dbReference type="AlphaFoldDB" id="A0A6G6Y0X3"/>
<dbReference type="RefSeq" id="WP_165325547.1">
    <property type="nucleotide sequence ID" value="NZ_CP049109.1"/>
</dbReference>
<evidence type="ECO:0000256" key="2">
    <source>
        <dbReference type="ARBA" id="ARBA00022679"/>
    </source>
</evidence>
<evidence type="ECO:0000256" key="6">
    <source>
        <dbReference type="ARBA" id="ARBA00034754"/>
    </source>
</evidence>
<dbReference type="SUPFAM" id="SSF52540">
    <property type="entry name" value="P-loop containing nucleoside triphosphate hydrolases"/>
    <property type="match status" value="1"/>
</dbReference>
<keyword evidence="3 8" id="KW-0548">Nucleotidyltransferase</keyword>
<dbReference type="NCBIfam" id="TIGR01128">
    <property type="entry name" value="holA"/>
    <property type="match status" value="1"/>
</dbReference>
<dbReference type="InterPro" id="IPR005790">
    <property type="entry name" value="DNA_polIII_delta"/>
</dbReference>
<accession>A0A6G6Y0X3</accession>
<dbReference type="InterPro" id="IPR008921">
    <property type="entry name" value="DNA_pol3_clamp-load_cplx_C"/>
</dbReference>
<evidence type="ECO:0000256" key="5">
    <source>
        <dbReference type="ARBA" id="ARBA00022932"/>
    </source>
</evidence>
<comment type="similarity">
    <text evidence="6">Belongs to the DNA polymerase HolA subunit family.</text>
</comment>
<dbReference type="GO" id="GO:0009360">
    <property type="term" value="C:DNA polymerase III complex"/>
    <property type="evidence" value="ECO:0007669"/>
    <property type="project" value="TreeGrafter"/>
</dbReference>
<comment type="catalytic activity">
    <reaction evidence="7">
        <text>DNA(n) + a 2'-deoxyribonucleoside 5'-triphosphate = DNA(n+1) + diphosphate</text>
        <dbReference type="Rhea" id="RHEA:22508"/>
        <dbReference type="Rhea" id="RHEA-COMP:17339"/>
        <dbReference type="Rhea" id="RHEA-COMP:17340"/>
        <dbReference type="ChEBI" id="CHEBI:33019"/>
        <dbReference type="ChEBI" id="CHEBI:61560"/>
        <dbReference type="ChEBI" id="CHEBI:173112"/>
        <dbReference type="EC" id="2.7.7.7"/>
    </reaction>
</comment>
<keyword evidence="5" id="KW-0239">DNA-directed DNA polymerase</keyword>
<evidence type="ECO:0000256" key="1">
    <source>
        <dbReference type="ARBA" id="ARBA00012417"/>
    </source>
</evidence>
<dbReference type="EMBL" id="CP049109">
    <property type="protein sequence ID" value="QIG78549.1"/>
    <property type="molecule type" value="Genomic_DNA"/>
</dbReference>
<dbReference type="Proteomes" id="UP000501568">
    <property type="component" value="Chromosome"/>
</dbReference>
<dbReference type="PANTHER" id="PTHR34388:SF1">
    <property type="entry name" value="DNA POLYMERASE III SUBUNIT DELTA"/>
    <property type="match status" value="1"/>
</dbReference>
<dbReference type="GO" id="GO:0003887">
    <property type="term" value="F:DNA-directed DNA polymerase activity"/>
    <property type="evidence" value="ECO:0007669"/>
    <property type="project" value="UniProtKB-KW"/>
</dbReference>
<protein>
    <recommendedName>
        <fullName evidence="1">DNA-directed DNA polymerase</fullName>
        <ecNumber evidence="1">2.7.7.7</ecNumber>
    </recommendedName>
</protein>
<evidence type="ECO:0000256" key="7">
    <source>
        <dbReference type="ARBA" id="ARBA00049244"/>
    </source>
</evidence>
<organism evidence="8 9">
    <name type="scientific">Stakelama tenebrarum</name>
    <dbReference type="NCBI Taxonomy" id="2711215"/>
    <lineage>
        <taxon>Bacteria</taxon>
        <taxon>Pseudomonadati</taxon>
        <taxon>Pseudomonadota</taxon>
        <taxon>Alphaproteobacteria</taxon>
        <taxon>Sphingomonadales</taxon>
        <taxon>Sphingomonadaceae</taxon>
        <taxon>Stakelama</taxon>
    </lineage>
</organism>
<dbReference type="Gene3D" id="1.20.272.10">
    <property type="match status" value="1"/>
</dbReference>
<dbReference type="Gene3D" id="1.10.8.60">
    <property type="match status" value="1"/>
</dbReference>
<dbReference type="GO" id="GO:0003677">
    <property type="term" value="F:DNA binding"/>
    <property type="evidence" value="ECO:0007669"/>
    <property type="project" value="InterPro"/>
</dbReference>
<name>A0A6G6Y0X3_9SPHN</name>
<evidence type="ECO:0000313" key="8">
    <source>
        <dbReference type="EMBL" id="QIG78549.1"/>
    </source>
</evidence>
<sequence>MKASAAQMRAQLAGPDPKIRLFLLYGPDESGASDTGTRLAGAMGPDIEKIDINSKELKDSPGRLADEAASLSLFGERRLIRIFGAEDSGVEAFRLLLDADAAENPVIATGPALKNSSKLVKLAIASPLALAQAFYVPEGQDAARLAINIARDHGLRLTGDTAQQLASAAAGDRAILSREIEKLALFLDAGPERPRDADALALEAIGADIGEPELFRTIETIVEGRVREIGDELTELNASGGSGIPLLRMLTRRLITLAELRAQVDAGASIEQATEKTFFREKPATIRALKRWNSRQLAHAINRARRVERDMMHGASAGEVLAEAECAAIARAAARMR</sequence>
<gene>
    <name evidence="8" type="primary">holA</name>
    <name evidence="8" type="ORF">G5C33_01235</name>
</gene>
<keyword evidence="9" id="KW-1185">Reference proteome</keyword>
<evidence type="ECO:0000256" key="3">
    <source>
        <dbReference type="ARBA" id="ARBA00022695"/>
    </source>
</evidence>
<dbReference type="PANTHER" id="PTHR34388">
    <property type="entry name" value="DNA POLYMERASE III SUBUNIT DELTA"/>
    <property type="match status" value="1"/>
</dbReference>
<evidence type="ECO:0000313" key="9">
    <source>
        <dbReference type="Proteomes" id="UP000501568"/>
    </source>
</evidence>
<reference evidence="8 9" key="1">
    <citation type="submission" date="2020-02" db="EMBL/GenBank/DDBJ databases">
        <authorList>
            <person name="Zheng R.K."/>
            <person name="Sun C.M."/>
        </authorList>
    </citation>
    <scope>NUCLEOTIDE SEQUENCE [LARGE SCALE GENOMIC DNA]</scope>
    <source>
        <strain evidence="9">zrk23</strain>
    </source>
</reference>
<dbReference type="InterPro" id="IPR027417">
    <property type="entry name" value="P-loop_NTPase"/>
</dbReference>
<keyword evidence="2 8" id="KW-0808">Transferase</keyword>